<feature type="binding site" evidence="5">
    <location>
        <position position="317"/>
    </location>
    <ligand>
        <name>Zn(2+)</name>
        <dbReference type="ChEBI" id="CHEBI:29105"/>
    </ligand>
</feature>
<feature type="transmembrane region" description="Helical" evidence="7">
    <location>
        <begin position="391"/>
        <end position="410"/>
    </location>
</feature>
<feature type="transmembrane region" description="Helical" evidence="7">
    <location>
        <begin position="463"/>
        <end position="480"/>
    </location>
</feature>
<evidence type="ECO:0000256" key="5">
    <source>
        <dbReference type="PIRSR" id="PIRSR604254-1"/>
    </source>
</evidence>
<keyword evidence="3 7" id="KW-1133">Transmembrane helix</keyword>
<feature type="transmembrane region" description="Helical" evidence="7">
    <location>
        <begin position="336"/>
        <end position="356"/>
    </location>
</feature>
<evidence type="ECO:0000313" key="8">
    <source>
        <dbReference type="EMBL" id="KAF2757263.1"/>
    </source>
</evidence>
<dbReference type="EMBL" id="ML996574">
    <property type="protein sequence ID" value="KAF2757263.1"/>
    <property type="molecule type" value="Genomic_DNA"/>
</dbReference>
<keyword evidence="4 7" id="KW-0472">Membrane</keyword>
<protein>
    <submittedName>
        <fullName evidence="8">Adiponectin receptor protein 1</fullName>
    </submittedName>
</protein>
<feature type="binding site" evidence="5">
    <location>
        <position position="462"/>
    </location>
    <ligand>
        <name>Zn(2+)</name>
        <dbReference type="ChEBI" id="CHEBI:29105"/>
    </ligand>
</feature>
<evidence type="ECO:0000256" key="2">
    <source>
        <dbReference type="ARBA" id="ARBA00022692"/>
    </source>
</evidence>
<evidence type="ECO:0000256" key="7">
    <source>
        <dbReference type="SAM" id="Phobius"/>
    </source>
</evidence>
<dbReference type="PANTHER" id="PTHR20855">
    <property type="entry name" value="ADIPOR/PROGESTIN RECEPTOR-RELATED"/>
    <property type="match status" value="1"/>
</dbReference>
<feature type="transmembrane region" description="Helical" evidence="7">
    <location>
        <begin position="264"/>
        <end position="282"/>
    </location>
</feature>
<dbReference type="RefSeq" id="XP_033599714.1">
    <property type="nucleotide sequence ID" value="XM_033747160.1"/>
</dbReference>
<keyword evidence="5" id="KW-0479">Metal-binding</keyword>
<proteinExistence type="predicted"/>
<evidence type="ECO:0000256" key="6">
    <source>
        <dbReference type="SAM" id="MobiDB-lite"/>
    </source>
</evidence>
<organism evidence="8 9">
    <name type="scientific">Pseudovirgaria hyperparasitica</name>
    <dbReference type="NCBI Taxonomy" id="470096"/>
    <lineage>
        <taxon>Eukaryota</taxon>
        <taxon>Fungi</taxon>
        <taxon>Dikarya</taxon>
        <taxon>Ascomycota</taxon>
        <taxon>Pezizomycotina</taxon>
        <taxon>Dothideomycetes</taxon>
        <taxon>Dothideomycetes incertae sedis</taxon>
        <taxon>Acrospermales</taxon>
        <taxon>Acrospermaceae</taxon>
        <taxon>Pseudovirgaria</taxon>
    </lineage>
</organism>
<evidence type="ECO:0000256" key="3">
    <source>
        <dbReference type="ARBA" id="ARBA00022989"/>
    </source>
</evidence>
<feature type="transmembrane region" description="Helical" evidence="7">
    <location>
        <begin position="363"/>
        <end position="379"/>
    </location>
</feature>
<keyword evidence="8" id="KW-0675">Receptor</keyword>
<keyword evidence="2 7" id="KW-0812">Transmembrane</keyword>
<dbReference type="InterPro" id="IPR004254">
    <property type="entry name" value="AdipoR/HlyIII-related"/>
</dbReference>
<evidence type="ECO:0000256" key="1">
    <source>
        <dbReference type="ARBA" id="ARBA00004141"/>
    </source>
</evidence>
<dbReference type="OrthoDB" id="5585746at2759"/>
<dbReference type="GeneID" id="54488214"/>
<feature type="binding site" evidence="5">
    <location>
        <position position="466"/>
    </location>
    <ligand>
        <name>Zn(2+)</name>
        <dbReference type="ChEBI" id="CHEBI:29105"/>
    </ligand>
</feature>
<reference evidence="8" key="1">
    <citation type="journal article" date="2020" name="Stud. Mycol.">
        <title>101 Dothideomycetes genomes: a test case for predicting lifestyles and emergence of pathogens.</title>
        <authorList>
            <person name="Haridas S."/>
            <person name="Albert R."/>
            <person name="Binder M."/>
            <person name="Bloem J."/>
            <person name="Labutti K."/>
            <person name="Salamov A."/>
            <person name="Andreopoulos B."/>
            <person name="Baker S."/>
            <person name="Barry K."/>
            <person name="Bills G."/>
            <person name="Bluhm B."/>
            <person name="Cannon C."/>
            <person name="Castanera R."/>
            <person name="Culley D."/>
            <person name="Daum C."/>
            <person name="Ezra D."/>
            <person name="Gonzalez J."/>
            <person name="Henrissat B."/>
            <person name="Kuo A."/>
            <person name="Liang C."/>
            <person name="Lipzen A."/>
            <person name="Lutzoni F."/>
            <person name="Magnuson J."/>
            <person name="Mondo S."/>
            <person name="Nolan M."/>
            <person name="Ohm R."/>
            <person name="Pangilinan J."/>
            <person name="Park H.-J."/>
            <person name="Ramirez L."/>
            <person name="Alfaro M."/>
            <person name="Sun H."/>
            <person name="Tritt A."/>
            <person name="Yoshinaga Y."/>
            <person name="Zwiers L.-H."/>
            <person name="Turgeon B."/>
            <person name="Goodwin S."/>
            <person name="Spatafora J."/>
            <person name="Crous P."/>
            <person name="Grigoriev I."/>
        </authorList>
    </citation>
    <scope>NUCLEOTIDE SEQUENCE</scope>
    <source>
        <strain evidence="8">CBS 121739</strain>
    </source>
</reference>
<feature type="transmembrane region" description="Helical" evidence="7">
    <location>
        <begin position="294"/>
        <end position="316"/>
    </location>
</feature>
<keyword evidence="5" id="KW-0862">Zinc</keyword>
<dbReference type="Pfam" id="PF03006">
    <property type="entry name" value="HlyIII"/>
    <property type="match status" value="1"/>
</dbReference>
<feature type="compositionally biased region" description="Basic and acidic residues" evidence="6">
    <location>
        <begin position="22"/>
        <end position="31"/>
    </location>
</feature>
<dbReference type="GO" id="GO:0016020">
    <property type="term" value="C:membrane"/>
    <property type="evidence" value="ECO:0007669"/>
    <property type="project" value="UniProtKB-SubCell"/>
</dbReference>
<dbReference type="Proteomes" id="UP000799437">
    <property type="component" value="Unassembled WGS sequence"/>
</dbReference>
<comment type="subcellular location">
    <subcellularLocation>
        <location evidence="1">Membrane</location>
        <topology evidence="1">Multi-pass membrane protein</topology>
    </subcellularLocation>
</comment>
<dbReference type="GO" id="GO:0046872">
    <property type="term" value="F:metal ion binding"/>
    <property type="evidence" value="ECO:0007669"/>
    <property type="project" value="UniProtKB-KW"/>
</dbReference>
<feature type="region of interest" description="Disordered" evidence="6">
    <location>
        <begin position="1"/>
        <end position="31"/>
    </location>
</feature>
<gene>
    <name evidence="8" type="ORF">EJ05DRAFT_501790</name>
</gene>
<feature type="transmembrane region" description="Helical" evidence="7">
    <location>
        <begin position="422"/>
        <end position="443"/>
    </location>
</feature>
<dbReference type="PANTHER" id="PTHR20855:SF97">
    <property type="entry name" value="ADIPOR-LIKE RECEPTOR IZH3-RELATED"/>
    <property type="match status" value="1"/>
</dbReference>
<keyword evidence="9" id="KW-1185">Reference proteome</keyword>
<sequence length="501" mass="57147">MSEHYEEPNFRSSKGTYGTFRPEQDRRRRHSSYDSRSCRSWNIEHDDIQILVDRFLSELNKRLEFMESFGHLPQLKFDAGIEKAYFTLQMVRDSCSKVSNDVIDAGRQRSQIFVETIEKRYKEALATKETLEQKAHEGVRLMEAILSDFEARAYALREAGIGSVAQDFLEEGRRRLDAGYGKAKGVVDDGLDKARRVKDSVKESMEYAIMQTLARAKERGLLQYEDLPDPWKNNPHIINGYRFYEGKLECVRSIFSVSNESFNIWSHLLGLLAVLCIAFYFYPSSAIFTSSTKADVFVAAIFFFAACKCLACSTMWHTMNSIADHCIMERFACVDYTGISLLVAASIMTTEYTAFYCEPASRWTYMLTTAALGIGGVVLPWHPTFNRADMAWARVCFYCSLALTGFLPVAQLVLTRGAAWAYYFYAPVVKSVLVYFVGAVLYASKTPERWWPGMFDYVGGSHNIWHLAVVIGILFHYLAMHDFFREAFLRASVEGTTCSAY</sequence>
<dbReference type="GO" id="GO:0006882">
    <property type="term" value="P:intracellular zinc ion homeostasis"/>
    <property type="evidence" value="ECO:0007669"/>
    <property type="project" value="TreeGrafter"/>
</dbReference>
<evidence type="ECO:0000313" key="9">
    <source>
        <dbReference type="Proteomes" id="UP000799437"/>
    </source>
</evidence>
<evidence type="ECO:0000256" key="4">
    <source>
        <dbReference type="ARBA" id="ARBA00023136"/>
    </source>
</evidence>
<dbReference type="AlphaFoldDB" id="A0A6A6W3S4"/>
<dbReference type="GO" id="GO:0038023">
    <property type="term" value="F:signaling receptor activity"/>
    <property type="evidence" value="ECO:0007669"/>
    <property type="project" value="TreeGrafter"/>
</dbReference>
<name>A0A6A6W3S4_9PEZI</name>
<accession>A0A6A6W3S4</accession>